<keyword evidence="5" id="KW-1185">Reference proteome</keyword>
<proteinExistence type="predicted"/>
<reference evidence="4" key="1">
    <citation type="submission" date="2012-09" db="EMBL/GenBank/DDBJ databases">
        <authorList>
            <person name="Harkins D.M."/>
            <person name="Durkin A.S."/>
            <person name="Brinkac L.M."/>
            <person name="Selengut J.D."/>
            <person name="Sanka R."/>
            <person name="DePew J."/>
            <person name="Purushe J."/>
            <person name="Picardeau M."/>
            <person name="Werts C."/>
            <person name="Goarant C."/>
            <person name="Vinetz J.M."/>
            <person name="Sutton G.G."/>
            <person name="Nelson W.C."/>
            <person name="Fouts D.E."/>
        </authorList>
    </citation>
    <scope>NUCLEOTIDE SEQUENCE [LARGE SCALE GENOMIC DNA]</scope>
    <source>
        <strain evidence="4">200801926</strain>
    </source>
</reference>
<dbReference type="PANTHER" id="PTHR10509">
    <property type="entry name" value="O-METHYLTRANSFERASE-RELATED"/>
    <property type="match status" value="1"/>
</dbReference>
<dbReference type="SUPFAM" id="SSF53335">
    <property type="entry name" value="S-adenosyl-L-methionine-dependent methyltransferases"/>
    <property type="match status" value="1"/>
</dbReference>
<sequence>MIFLDADKENYPNYYPLILQLLKPGGLLIADNVLWDGSVIAPDHQEPSTIGTPNTF</sequence>
<organism evidence="4 5">
    <name type="scientific">Leptospira borgpetersenii str. 200801926</name>
    <dbReference type="NCBI Taxonomy" id="1193009"/>
    <lineage>
        <taxon>Bacteria</taxon>
        <taxon>Pseudomonadati</taxon>
        <taxon>Spirochaetota</taxon>
        <taxon>Spirochaetia</taxon>
        <taxon>Leptospirales</taxon>
        <taxon>Leptospiraceae</taxon>
        <taxon>Leptospira</taxon>
    </lineage>
</organism>
<keyword evidence="1" id="KW-0489">Methyltransferase</keyword>
<dbReference type="EMBL" id="AKWJ02000017">
    <property type="protein sequence ID" value="EKP14496.1"/>
    <property type="molecule type" value="Genomic_DNA"/>
</dbReference>
<gene>
    <name evidence="4" type="ORF">LEP1GSC128_1591</name>
</gene>
<dbReference type="Pfam" id="PF01596">
    <property type="entry name" value="Methyltransf_3"/>
    <property type="match status" value="1"/>
</dbReference>
<comment type="caution">
    <text evidence="4">The sequence shown here is derived from an EMBL/GenBank/DDBJ whole genome shotgun (WGS) entry which is preliminary data.</text>
</comment>
<dbReference type="InterPro" id="IPR002935">
    <property type="entry name" value="SAM_O-MeTrfase"/>
</dbReference>
<evidence type="ECO:0000256" key="1">
    <source>
        <dbReference type="ARBA" id="ARBA00022603"/>
    </source>
</evidence>
<dbReference type="Proteomes" id="UP000002837">
    <property type="component" value="Unassembled WGS sequence"/>
</dbReference>
<dbReference type="PANTHER" id="PTHR10509:SF14">
    <property type="entry name" value="CAFFEOYL-COA O-METHYLTRANSFERASE 3-RELATED"/>
    <property type="match status" value="1"/>
</dbReference>
<dbReference type="PROSITE" id="PS51682">
    <property type="entry name" value="SAM_OMT_I"/>
    <property type="match status" value="1"/>
</dbReference>
<evidence type="ECO:0000313" key="5">
    <source>
        <dbReference type="Proteomes" id="UP000002837"/>
    </source>
</evidence>
<accession>A0ABP2S7T7</accession>
<keyword evidence="2" id="KW-0808">Transferase</keyword>
<dbReference type="InterPro" id="IPR050362">
    <property type="entry name" value="Cation-dep_OMT"/>
</dbReference>
<evidence type="ECO:0000256" key="3">
    <source>
        <dbReference type="ARBA" id="ARBA00022691"/>
    </source>
</evidence>
<name>A0ABP2S7T7_LEPBO</name>
<protein>
    <submittedName>
        <fullName evidence="4">O-methyltransferase domain protein</fullName>
    </submittedName>
</protein>
<keyword evidence="3" id="KW-0949">S-adenosyl-L-methionine</keyword>
<dbReference type="Gene3D" id="3.40.50.150">
    <property type="entry name" value="Vaccinia Virus protein VP39"/>
    <property type="match status" value="1"/>
</dbReference>
<evidence type="ECO:0000313" key="4">
    <source>
        <dbReference type="EMBL" id="EKP14496.1"/>
    </source>
</evidence>
<evidence type="ECO:0000256" key="2">
    <source>
        <dbReference type="ARBA" id="ARBA00022679"/>
    </source>
</evidence>
<dbReference type="InterPro" id="IPR029063">
    <property type="entry name" value="SAM-dependent_MTases_sf"/>
</dbReference>